<organism evidence="1 2">
    <name type="scientific">Candidatus Methanodesulfokora washburnensis</name>
    <dbReference type="NCBI Taxonomy" id="2478471"/>
    <lineage>
        <taxon>Archaea</taxon>
        <taxon>Thermoproteota</taxon>
        <taxon>Candidatus Korarchaeia</taxon>
        <taxon>Candidatus Korarchaeia incertae sedis</taxon>
        <taxon>Candidatus Methanodesulfokora</taxon>
    </lineage>
</organism>
<evidence type="ECO:0000313" key="1">
    <source>
        <dbReference type="EMBL" id="RSN73373.1"/>
    </source>
</evidence>
<dbReference type="Proteomes" id="UP000277582">
    <property type="component" value="Unassembled WGS sequence"/>
</dbReference>
<keyword evidence="2" id="KW-1185">Reference proteome</keyword>
<reference evidence="1 2" key="1">
    <citation type="submission" date="2018-10" db="EMBL/GenBank/DDBJ databases">
        <title>Co-occurring genomic capacity for anaerobic methane metabolism and dissimilatory sulfite reduction discovered in the Korarchaeota.</title>
        <authorList>
            <person name="Mckay L.J."/>
            <person name="Dlakic M."/>
            <person name="Fields M.W."/>
            <person name="Delmont T.O."/>
            <person name="Eren A.M."/>
            <person name="Jay Z.J."/>
            <person name="Klingelsmith K.B."/>
            <person name="Rusch D.B."/>
            <person name="Inskeep W.P."/>
        </authorList>
    </citation>
    <scope>NUCLEOTIDE SEQUENCE [LARGE SCALE GENOMIC DNA]</scope>
    <source>
        <strain evidence="1 2">MDKW</strain>
    </source>
</reference>
<protein>
    <submittedName>
        <fullName evidence="1">Uncharacterized protein</fullName>
    </submittedName>
</protein>
<proteinExistence type="predicted"/>
<sequence length="105" mass="12781">MMMEMKEKARRISEIRHRLRAIGDQICRYADFVCRREEKAFFPVSTTTKIRVKDNRMKIEITITLDEEVYKEMLEADFLRDFISKKEGKTDERYFRDFEQTVQSL</sequence>
<evidence type="ECO:0000313" key="2">
    <source>
        <dbReference type="Proteomes" id="UP000277582"/>
    </source>
</evidence>
<name>A0A3R9PDF9_9CREN</name>
<comment type="caution">
    <text evidence="1">The sequence shown here is derived from an EMBL/GenBank/DDBJ whole genome shotgun (WGS) entry which is preliminary data.</text>
</comment>
<dbReference type="AlphaFoldDB" id="A0A3R9PDF9"/>
<dbReference type="EMBL" id="RCOS01000121">
    <property type="protein sequence ID" value="RSN73373.1"/>
    <property type="molecule type" value="Genomic_DNA"/>
</dbReference>
<gene>
    <name evidence="1" type="ORF">D6D85_10675</name>
</gene>
<accession>A0A3R9PDF9</accession>